<evidence type="ECO:0000256" key="9">
    <source>
        <dbReference type="ARBA" id="ARBA00022989"/>
    </source>
</evidence>
<dbReference type="GO" id="GO:0005886">
    <property type="term" value="C:plasma membrane"/>
    <property type="evidence" value="ECO:0007669"/>
    <property type="project" value="UniProtKB-SubCell"/>
</dbReference>
<evidence type="ECO:0000256" key="11">
    <source>
        <dbReference type="ARBA" id="ARBA00023136"/>
    </source>
</evidence>
<comment type="similarity">
    <text evidence="2 13">Belongs to the CorA metal ion transporter (MIT) (TC 1.A.35) family.</text>
</comment>
<comment type="subcellular location">
    <subcellularLocation>
        <location evidence="1">Cell inner membrane</location>
        <topology evidence="1">Multi-pass membrane protein</topology>
    </subcellularLocation>
    <subcellularLocation>
        <location evidence="13">Membrane</location>
        <topology evidence="13">Multi-pass membrane protein</topology>
    </subcellularLocation>
</comment>
<dbReference type="InterPro" id="IPR045863">
    <property type="entry name" value="CorA_TM1_TM2"/>
</dbReference>
<dbReference type="FunFam" id="1.20.58.340:FF:000001">
    <property type="entry name" value="Magnesium transport protein CorA"/>
    <property type="match status" value="1"/>
</dbReference>
<dbReference type="AlphaFoldDB" id="A0A6P1P492"/>
<evidence type="ECO:0000313" key="14">
    <source>
        <dbReference type="EMBL" id="QHL89175.1"/>
    </source>
</evidence>
<evidence type="ECO:0000313" key="15">
    <source>
        <dbReference type="Proteomes" id="UP000464214"/>
    </source>
</evidence>
<gene>
    <name evidence="13 14" type="primary">corA</name>
    <name evidence="14" type="ORF">GU926_17760</name>
</gene>
<keyword evidence="10 13" id="KW-0406">Ion transport</keyword>
<dbReference type="InterPro" id="IPR004488">
    <property type="entry name" value="Mg/Co-transport_prot_CorA"/>
</dbReference>
<feature type="transmembrane region" description="Helical" evidence="13">
    <location>
        <begin position="292"/>
        <end position="312"/>
    </location>
</feature>
<keyword evidence="9 13" id="KW-1133">Transmembrane helix</keyword>
<keyword evidence="15" id="KW-1185">Reference proteome</keyword>
<evidence type="ECO:0000256" key="1">
    <source>
        <dbReference type="ARBA" id="ARBA00004429"/>
    </source>
</evidence>
<evidence type="ECO:0000256" key="4">
    <source>
        <dbReference type="ARBA" id="ARBA00022448"/>
    </source>
</evidence>
<dbReference type="SUPFAM" id="SSF143865">
    <property type="entry name" value="CorA soluble domain-like"/>
    <property type="match status" value="1"/>
</dbReference>
<keyword evidence="7 13" id="KW-0812">Transmembrane</keyword>
<dbReference type="GO" id="GO:0015099">
    <property type="term" value="F:nickel cation transmembrane transporter activity"/>
    <property type="evidence" value="ECO:0007669"/>
    <property type="project" value="TreeGrafter"/>
</dbReference>
<dbReference type="Proteomes" id="UP000464214">
    <property type="component" value="Chromosome"/>
</dbReference>
<dbReference type="EMBL" id="CP047897">
    <property type="protein sequence ID" value="QHL89175.1"/>
    <property type="molecule type" value="Genomic_DNA"/>
</dbReference>
<dbReference type="Gene3D" id="1.20.58.340">
    <property type="entry name" value="Magnesium transport protein CorA, transmembrane region"/>
    <property type="match status" value="2"/>
</dbReference>
<evidence type="ECO:0000256" key="5">
    <source>
        <dbReference type="ARBA" id="ARBA00022475"/>
    </source>
</evidence>
<dbReference type="GO" id="GO:0015087">
    <property type="term" value="F:cobalt ion transmembrane transporter activity"/>
    <property type="evidence" value="ECO:0007669"/>
    <property type="project" value="UniProtKB-UniRule"/>
</dbReference>
<dbReference type="GO" id="GO:0015095">
    <property type="term" value="F:magnesium ion transmembrane transporter activity"/>
    <property type="evidence" value="ECO:0007669"/>
    <property type="project" value="UniProtKB-UniRule"/>
</dbReference>
<feature type="transmembrane region" description="Helical" evidence="13">
    <location>
        <begin position="260"/>
        <end position="280"/>
    </location>
</feature>
<evidence type="ECO:0000256" key="8">
    <source>
        <dbReference type="ARBA" id="ARBA00022842"/>
    </source>
</evidence>
<dbReference type="Gene3D" id="3.30.460.20">
    <property type="entry name" value="CorA soluble domain-like"/>
    <property type="match status" value="1"/>
</dbReference>
<evidence type="ECO:0000256" key="10">
    <source>
        <dbReference type="ARBA" id="ARBA00023065"/>
    </source>
</evidence>
<keyword evidence="8 13" id="KW-0460">Magnesium</keyword>
<keyword evidence="6" id="KW-0997">Cell inner membrane</keyword>
<evidence type="ECO:0000256" key="13">
    <source>
        <dbReference type="RuleBase" id="RU362010"/>
    </source>
</evidence>
<dbReference type="KEGG" id="nib:GU926_17760"/>
<dbReference type="RefSeq" id="WP_160694276.1">
    <property type="nucleotide sequence ID" value="NZ_CP047897.1"/>
</dbReference>
<comment type="catalytic activity">
    <reaction evidence="12">
        <text>Mg(2+)(in) = Mg(2+)(out)</text>
        <dbReference type="Rhea" id="RHEA:29827"/>
        <dbReference type="ChEBI" id="CHEBI:18420"/>
    </reaction>
</comment>
<keyword evidence="4 13" id="KW-0813">Transport</keyword>
<protein>
    <recommendedName>
        <fullName evidence="3 13">Magnesium transport protein CorA</fullName>
    </recommendedName>
</protein>
<sequence length="318" mass="37511">MIRCFYLKGGELTWEKNPESFQQEEEKGRIIWVDLQAPSDHEQRRVEEAFGIELFTQQEAAEIESSSRYFEDEGGFFEANTAFVMHQEGSYITRQVSFILQRNILFTMRRTELKSFGETVRKMKTFKGTTIRAIQVWLLLLETQIDNDADFIEHLTRTTNVISKRLVKEQSIEEEVLIRITELQENTILIRESIVDKQRLVSSLLRSFSIDEPEKERLRIVIKDINSLLQHTQFSFERLEYLQNTFLGLVNIEQNKVIKIFTVVTVVFMPPTLIASIYGMNFKFMPELDWVGGYPFALVLMVLASMGFLWYFRRKKWL</sequence>
<accession>A0A6P1P492</accession>
<evidence type="ECO:0000256" key="7">
    <source>
        <dbReference type="ARBA" id="ARBA00022692"/>
    </source>
</evidence>
<reference evidence="14 15" key="1">
    <citation type="submission" date="2020-01" db="EMBL/GenBank/DDBJ databases">
        <authorList>
            <person name="Kim M."/>
        </authorList>
    </citation>
    <scope>NUCLEOTIDE SEQUENCE [LARGE SCALE GENOMIC DNA]</scope>
    <source>
        <strain evidence="14 15">BT10</strain>
    </source>
</reference>
<dbReference type="PANTHER" id="PTHR47685">
    <property type="entry name" value="MAGNESIUM TRANSPORT PROTEIN CORA"/>
    <property type="match status" value="1"/>
</dbReference>
<dbReference type="InterPro" id="IPR050829">
    <property type="entry name" value="CorA_MIT"/>
</dbReference>
<organism evidence="14 15">
    <name type="scientific">Nibribacter ruber</name>
    <dbReference type="NCBI Taxonomy" id="2698458"/>
    <lineage>
        <taxon>Bacteria</taxon>
        <taxon>Pseudomonadati</taxon>
        <taxon>Bacteroidota</taxon>
        <taxon>Cytophagia</taxon>
        <taxon>Cytophagales</taxon>
        <taxon>Hymenobacteraceae</taxon>
        <taxon>Nibribacter</taxon>
    </lineage>
</organism>
<evidence type="ECO:0000256" key="2">
    <source>
        <dbReference type="ARBA" id="ARBA00009765"/>
    </source>
</evidence>
<dbReference type="InterPro" id="IPR045861">
    <property type="entry name" value="CorA_cytoplasmic_dom"/>
</dbReference>
<keyword evidence="11 13" id="KW-0472">Membrane</keyword>
<dbReference type="NCBIfam" id="TIGR00383">
    <property type="entry name" value="corA"/>
    <property type="match status" value="1"/>
</dbReference>
<keyword evidence="5 13" id="KW-1003">Cell membrane</keyword>
<evidence type="ECO:0000256" key="6">
    <source>
        <dbReference type="ARBA" id="ARBA00022519"/>
    </source>
</evidence>
<dbReference type="InterPro" id="IPR002523">
    <property type="entry name" value="MgTranspt_CorA/ZnTranspt_ZntB"/>
</dbReference>
<evidence type="ECO:0000256" key="3">
    <source>
        <dbReference type="ARBA" id="ARBA00019439"/>
    </source>
</evidence>
<proteinExistence type="inferred from homology"/>
<dbReference type="Pfam" id="PF01544">
    <property type="entry name" value="CorA"/>
    <property type="match status" value="1"/>
</dbReference>
<dbReference type="PANTHER" id="PTHR47685:SF1">
    <property type="entry name" value="MAGNESIUM TRANSPORT PROTEIN CORA"/>
    <property type="match status" value="1"/>
</dbReference>
<evidence type="ECO:0000256" key="12">
    <source>
        <dbReference type="ARBA" id="ARBA00034269"/>
    </source>
</evidence>
<name>A0A6P1P492_9BACT</name>
<comment type="function">
    <text evidence="13">Mediates influx of magnesium ions.</text>
</comment>
<dbReference type="SUPFAM" id="SSF144083">
    <property type="entry name" value="Magnesium transport protein CorA, transmembrane region"/>
    <property type="match status" value="1"/>
</dbReference>